<reference evidence="3 4" key="1">
    <citation type="submission" date="2023-12" db="EMBL/GenBank/DDBJ databases">
        <title>the genome sequence of Hyalangium sp. s54d21.</title>
        <authorList>
            <person name="Zhang X."/>
        </authorList>
    </citation>
    <scope>NUCLEOTIDE SEQUENCE [LARGE SCALE GENOMIC DNA]</scope>
    <source>
        <strain evidence="4">s54d21</strain>
    </source>
</reference>
<dbReference type="PANTHER" id="PTHR43240">
    <property type="entry name" value="1,4-DIHYDROXY-2-NAPHTHOYL-COA THIOESTERASE 1"/>
    <property type="match status" value="1"/>
</dbReference>
<dbReference type="InterPro" id="IPR006683">
    <property type="entry name" value="Thioestr_dom"/>
</dbReference>
<organism evidence="3 4">
    <name type="scientific">Hyalangium rubrum</name>
    <dbReference type="NCBI Taxonomy" id="3103134"/>
    <lineage>
        <taxon>Bacteria</taxon>
        <taxon>Pseudomonadati</taxon>
        <taxon>Myxococcota</taxon>
        <taxon>Myxococcia</taxon>
        <taxon>Myxococcales</taxon>
        <taxon>Cystobacterineae</taxon>
        <taxon>Archangiaceae</taxon>
        <taxon>Hyalangium</taxon>
    </lineage>
</organism>
<keyword evidence="1 3" id="KW-0378">Hydrolase</keyword>
<protein>
    <submittedName>
        <fullName evidence="3">PaaI family thioesterase</fullName>
        <ecNumber evidence="3">3.1.2.-</ecNumber>
    </submittedName>
</protein>
<dbReference type="Gene3D" id="3.10.129.10">
    <property type="entry name" value="Hotdog Thioesterase"/>
    <property type="match status" value="1"/>
</dbReference>
<dbReference type="RefSeq" id="WP_321546477.1">
    <property type="nucleotide sequence ID" value="NZ_JAXIVS010000004.1"/>
</dbReference>
<keyword evidence="4" id="KW-1185">Reference proteome</keyword>
<feature type="domain" description="Thioesterase" evidence="2">
    <location>
        <begin position="48"/>
        <end position="120"/>
    </location>
</feature>
<dbReference type="Proteomes" id="UP001291309">
    <property type="component" value="Unassembled WGS sequence"/>
</dbReference>
<name>A0ABU5H2R9_9BACT</name>
<dbReference type="EC" id="3.1.2.-" evidence="3"/>
<evidence type="ECO:0000256" key="1">
    <source>
        <dbReference type="ARBA" id="ARBA00022801"/>
    </source>
</evidence>
<evidence type="ECO:0000313" key="4">
    <source>
        <dbReference type="Proteomes" id="UP001291309"/>
    </source>
</evidence>
<gene>
    <name evidence="3" type="ORF">SYV04_15225</name>
</gene>
<accession>A0ABU5H2R9</accession>
<dbReference type="InterPro" id="IPR003736">
    <property type="entry name" value="PAAI_dom"/>
</dbReference>
<dbReference type="Pfam" id="PF03061">
    <property type="entry name" value="4HBT"/>
    <property type="match status" value="1"/>
</dbReference>
<dbReference type="GO" id="GO:0016787">
    <property type="term" value="F:hydrolase activity"/>
    <property type="evidence" value="ECO:0007669"/>
    <property type="project" value="UniProtKB-KW"/>
</dbReference>
<sequence length="137" mass="14612">MVEMLRAFVEERTPLNRALGLRLVATAPGEATCLLPYAPALVGDAETGAVHGGAITTLVDVTCGSAACMKMARLRRIVTLELRIDHLRPSRSGKDLAARAECYELTPSVAFVRGLVHDGDAADAVATMQATYMLVEE</sequence>
<dbReference type="InterPro" id="IPR029069">
    <property type="entry name" value="HotDog_dom_sf"/>
</dbReference>
<evidence type="ECO:0000259" key="2">
    <source>
        <dbReference type="Pfam" id="PF03061"/>
    </source>
</evidence>
<dbReference type="CDD" id="cd03443">
    <property type="entry name" value="PaaI_thioesterase"/>
    <property type="match status" value="1"/>
</dbReference>
<dbReference type="EMBL" id="JAXIVS010000004">
    <property type="protein sequence ID" value="MDY7227765.1"/>
    <property type="molecule type" value="Genomic_DNA"/>
</dbReference>
<dbReference type="NCBIfam" id="TIGR00369">
    <property type="entry name" value="unchar_dom_1"/>
    <property type="match status" value="1"/>
</dbReference>
<dbReference type="PANTHER" id="PTHR43240:SF7">
    <property type="entry name" value="BLR7284 PROTEIN"/>
    <property type="match status" value="1"/>
</dbReference>
<dbReference type="SUPFAM" id="SSF54637">
    <property type="entry name" value="Thioesterase/thiol ester dehydrase-isomerase"/>
    <property type="match status" value="1"/>
</dbReference>
<comment type="caution">
    <text evidence="3">The sequence shown here is derived from an EMBL/GenBank/DDBJ whole genome shotgun (WGS) entry which is preliminary data.</text>
</comment>
<proteinExistence type="predicted"/>
<evidence type="ECO:0000313" key="3">
    <source>
        <dbReference type="EMBL" id="MDY7227765.1"/>
    </source>
</evidence>